<dbReference type="AlphaFoldDB" id="A0AAV0RXI7"/>
<comment type="caution">
    <text evidence="2">The sequence shown here is derived from an EMBL/GenBank/DDBJ whole genome shotgun (WGS) entry which is preliminary data.</text>
</comment>
<keyword evidence="3" id="KW-1185">Reference proteome</keyword>
<proteinExistence type="predicted"/>
<feature type="signal peptide" evidence="1">
    <location>
        <begin position="1"/>
        <end position="24"/>
    </location>
</feature>
<dbReference type="PANTHER" id="PTHR36806">
    <property type="entry name" value="ADENINE PHOSPHORIBOSYLTRANSFERASE"/>
    <property type="match status" value="1"/>
</dbReference>
<dbReference type="Proteomes" id="UP001154282">
    <property type="component" value="Unassembled WGS sequence"/>
</dbReference>
<accession>A0AAV0RXI7</accession>
<sequence length="124" mass="13648">MDPPRPPSPLLLFFLLLLLSPANATAAAFSFPSSYYSPYKTASSLSHSLLTRVSNLRAARGDVAGANRAHLIAEKLDRGLDLGIWGFAWSIGWDYARNYAWRDLEYRELLGAVSDLNSGGYMHG</sequence>
<dbReference type="EMBL" id="CAMGYJ010000011">
    <property type="protein sequence ID" value="CAI0560913.1"/>
    <property type="molecule type" value="Genomic_DNA"/>
</dbReference>
<gene>
    <name evidence="2" type="ORF">LITE_LOCUS49851</name>
</gene>
<evidence type="ECO:0000313" key="3">
    <source>
        <dbReference type="Proteomes" id="UP001154282"/>
    </source>
</evidence>
<evidence type="ECO:0000313" key="2">
    <source>
        <dbReference type="EMBL" id="CAI0560913.1"/>
    </source>
</evidence>
<keyword evidence="1" id="KW-0732">Signal</keyword>
<name>A0AAV0RXI7_9ROSI</name>
<reference evidence="2" key="1">
    <citation type="submission" date="2022-08" db="EMBL/GenBank/DDBJ databases">
        <authorList>
            <person name="Gutierrez-Valencia J."/>
        </authorList>
    </citation>
    <scope>NUCLEOTIDE SEQUENCE</scope>
</reference>
<organism evidence="2 3">
    <name type="scientific">Linum tenue</name>
    <dbReference type="NCBI Taxonomy" id="586396"/>
    <lineage>
        <taxon>Eukaryota</taxon>
        <taxon>Viridiplantae</taxon>
        <taxon>Streptophyta</taxon>
        <taxon>Embryophyta</taxon>
        <taxon>Tracheophyta</taxon>
        <taxon>Spermatophyta</taxon>
        <taxon>Magnoliopsida</taxon>
        <taxon>eudicotyledons</taxon>
        <taxon>Gunneridae</taxon>
        <taxon>Pentapetalae</taxon>
        <taxon>rosids</taxon>
        <taxon>fabids</taxon>
        <taxon>Malpighiales</taxon>
        <taxon>Linaceae</taxon>
        <taxon>Linum</taxon>
    </lineage>
</organism>
<evidence type="ECO:0000256" key="1">
    <source>
        <dbReference type="SAM" id="SignalP"/>
    </source>
</evidence>
<protein>
    <submittedName>
        <fullName evidence="2">Uncharacterized protein</fullName>
    </submittedName>
</protein>
<feature type="chain" id="PRO_5043437954" evidence="1">
    <location>
        <begin position="25"/>
        <end position="124"/>
    </location>
</feature>